<organism evidence="2 3">
    <name type="scientific">Paramuricea clavata</name>
    <name type="common">Red gorgonian</name>
    <name type="synonym">Violescent sea-whip</name>
    <dbReference type="NCBI Taxonomy" id="317549"/>
    <lineage>
        <taxon>Eukaryota</taxon>
        <taxon>Metazoa</taxon>
        <taxon>Cnidaria</taxon>
        <taxon>Anthozoa</taxon>
        <taxon>Octocorallia</taxon>
        <taxon>Malacalcyonacea</taxon>
        <taxon>Plexauridae</taxon>
        <taxon>Paramuricea</taxon>
    </lineage>
</organism>
<accession>A0A6S7GRX6</accession>
<feature type="region of interest" description="Disordered" evidence="1">
    <location>
        <begin position="116"/>
        <end position="143"/>
    </location>
</feature>
<evidence type="ECO:0000313" key="2">
    <source>
        <dbReference type="EMBL" id="CAB3994513.1"/>
    </source>
</evidence>
<reference evidence="2" key="1">
    <citation type="submission" date="2020-04" db="EMBL/GenBank/DDBJ databases">
        <authorList>
            <person name="Alioto T."/>
            <person name="Alioto T."/>
            <person name="Gomez Garrido J."/>
        </authorList>
    </citation>
    <scope>NUCLEOTIDE SEQUENCE</scope>
    <source>
        <strain evidence="2">A484AB</strain>
    </source>
</reference>
<feature type="compositionally biased region" description="Pro residues" evidence="1">
    <location>
        <begin position="59"/>
        <end position="87"/>
    </location>
</feature>
<dbReference type="Proteomes" id="UP001152795">
    <property type="component" value="Unassembled WGS sequence"/>
</dbReference>
<feature type="compositionally biased region" description="Basic and acidic residues" evidence="1">
    <location>
        <begin position="24"/>
        <end position="33"/>
    </location>
</feature>
<protein>
    <submittedName>
        <fullName evidence="2">Uncharacterized protein</fullName>
    </submittedName>
</protein>
<feature type="compositionally biased region" description="Basic and acidic residues" evidence="1">
    <location>
        <begin position="1"/>
        <end position="12"/>
    </location>
</feature>
<sequence>MRTEAIGAEHGDQGGTLKSTETNTHVEKDETHGTKQRILSKQKGLTTAEEPSRIILVPIPEPTMQPAQPNPAVPTSPPIPQPTPLVNPVPNVQPKTPKPTNPVQAVLYRSNVRCARNSMPTPKPAIPAQPAKSASSVRKPKPG</sequence>
<proteinExistence type="predicted"/>
<keyword evidence="3" id="KW-1185">Reference proteome</keyword>
<comment type="caution">
    <text evidence="2">The sequence shown here is derived from an EMBL/GenBank/DDBJ whole genome shotgun (WGS) entry which is preliminary data.</text>
</comment>
<evidence type="ECO:0000256" key="1">
    <source>
        <dbReference type="SAM" id="MobiDB-lite"/>
    </source>
</evidence>
<evidence type="ECO:0000313" key="3">
    <source>
        <dbReference type="Proteomes" id="UP001152795"/>
    </source>
</evidence>
<gene>
    <name evidence="2" type="ORF">PACLA_8A035587</name>
</gene>
<dbReference type="AlphaFoldDB" id="A0A6S7GRX6"/>
<name>A0A6S7GRX6_PARCT</name>
<feature type="region of interest" description="Disordered" evidence="1">
    <location>
        <begin position="1"/>
        <end position="104"/>
    </location>
</feature>
<dbReference type="EMBL" id="CACRXK020002480">
    <property type="protein sequence ID" value="CAB3994513.1"/>
    <property type="molecule type" value="Genomic_DNA"/>
</dbReference>